<proteinExistence type="predicted"/>
<name>A0A9W6EJZ2_ASPTU</name>
<evidence type="ECO:0000256" key="1">
    <source>
        <dbReference type="ARBA" id="ARBA00023015"/>
    </source>
</evidence>
<dbReference type="InterPro" id="IPR001138">
    <property type="entry name" value="Zn2Cys6_DnaBD"/>
</dbReference>
<evidence type="ECO:0000313" key="7">
    <source>
        <dbReference type="Proteomes" id="UP001144157"/>
    </source>
</evidence>
<evidence type="ECO:0000256" key="3">
    <source>
        <dbReference type="ARBA" id="ARBA00023163"/>
    </source>
</evidence>
<dbReference type="GO" id="GO:0003677">
    <property type="term" value="F:DNA binding"/>
    <property type="evidence" value="ECO:0007669"/>
    <property type="project" value="UniProtKB-KW"/>
</dbReference>
<dbReference type="PROSITE" id="PS50048">
    <property type="entry name" value="ZN2_CY6_FUNGAL_2"/>
    <property type="match status" value="1"/>
</dbReference>
<keyword evidence="2" id="KW-0238">DNA-binding</keyword>
<dbReference type="Gene3D" id="4.10.240.10">
    <property type="entry name" value="Zn(2)-C6 fungal-type DNA-binding domain"/>
    <property type="match status" value="1"/>
</dbReference>
<dbReference type="PANTHER" id="PTHR38791:SF5">
    <property type="entry name" value="TRANSCRIPTION FACTOR DBAG-RELATED"/>
    <property type="match status" value="1"/>
</dbReference>
<organism evidence="6 7">
    <name type="scientific">Aspergillus tubingensis</name>
    <dbReference type="NCBI Taxonomy" id="5068"/>
    <lineage>
        <taxon>Eukaryota</taxon>
        <taxon>Fungi</taxon>
        <taxon>Dikarya</taxon>
        <taxon>Ascomycota</taxon>
        <taxon>Pezizomycotina</taxon>
        <taxon>Eurotiomycetes</taxon>
        <taxon>Eurotiomycetidae</taxon>
        <taxon>Eurotiales</taxon>
        <taxon>Aspergillaceae</taxon>
        <taxon>Aspergillus</taxon>
        <taxon>Aspergillus subgen. Circumdati</taxon>
    </lineage>
</organism>
<dbReference type="InterPro" id="IPR053175">
    <property type="entry name" value="DHMBA_Reg_Transcription_Factor"/>
</dbReference>
<keyword evidence="1" id="KW-0805">Transcription regulation</keyword>
<feature type="domain" description="Zn(2)-C6 fungal-type" evidence="5">
    <location>
        <begin position="94"/>
        <end position="123"/>
    </location>
</feature>
<protein>
    <recommendedName>
        <fullName evidence="5">Zn(2)-C6 fungal-type domain-containing protein</fullName>
    </recommendedName>
</protein>
<dbReference type="InterPro" id="IPR036864">
    <property type="entry name" value="Zn2-C6_fun-type_DNA-bd_sf"/>
</dbReference>
<dbReference type="Pfam" id="PF00172">
    <property type="entry name" value="Zn_clus"/>
    <property type="match status" value="1"/>
</dbReference>
<dbReference type="CDD" id="cd00067">
    <property type="entry name" value="GAL4"/>
    <property type="match status" value="1"/>
</dbReference>
<evidence type="ECO:0000313" key="6">
    <source>
        <dbReference type="EMBL" id="GLA82229.1"/>
    </source>
</evidence>
<sequence length="622" mass="69179">MKARWSKLDGYFNDHIVDGHQVQSEHGIARPAFQMRLDQPHRTGASLDSWRLVIPQYELHLSILLSEAQSGKDLHVGAASTCGSSLVMGKPSGGCGTCRARRVKCDEARPVCGRCRKARRTCSGYRDPHSVWFRDESDAVARRVKRSATLDKESSSTEPSVLTLARRNTSQEVYPGHYPLRFPLAIVNFALDHTFQATCFFLNTYTWFNASSTVETSFKHGAGSTESLGQKAMMASIASVGLANLASMQRSSSMRLSARREYTKALQLTNSALSDPELVTADTTLTAIVCLSLFEIIACQRNESLQSWIEHSQGVATVLELRGRDQLRREGGFWMFQALRNEVLLGCLQKKTRLPSVLIDMPDQVATDLTSYPLPTDGDRLVKVMAKFAGLQADVREGILSDSSEIVKMAMAIDLELEQFAGNVSASFTYKVETQSGSVSSCEYEEGNFCHYRGTYHIYQSVWSCNIWNNYRYIRILVNNMILTHLQSMVLGGHQVLDYGLFKAHCIRIRDLMRQLATDICCSVPFKFGVAGNESKNVFDSPHTYAGTGFTMLLPLTMAALVGGASSPMHNWAMRCFHVIGREMGIGTALTIITVLREEQGGLHWIDAMESGDNVWPRAMLQ</sequence>
<dbReference type="SMART" id="SM00066">
    <property type="entry name" value="GAL4"/>
    <property type="match status" value="1"/>
</dbReference>
<keyword evidence="4" id="KW-0539">Nucleus</keyword>
<evidence type="ECO:0000259" key="5">
    <source>
        <dbReference type="PROSITE" id="PS50048"/>
    </source>
</evidence>
<dbReference type="PROSITE" id="PS00463">
    <property type="entry name" value="ZN2_CY6_FUNGAL_1"/>
    <property type="match status" value="1"/>
</dbReference>
<dbReference type="GO" id="GO:0008270">
    <property type="term" value="F:zinc ion binding"/>
    <property type="evidence" value="ECO:0007669"/>
    <property type="project" value="InterPro"/>
</dbReference>
<dbReference type="SUPFAM" id="SSF57701">
    <property type="entry name" value="Zn2/Cys6 DNA-binding domain"/>
    <property type="match status" value="1"/>
</dbReference>
<evidence type="ECO:0000256" key="2">
    <source>
        <dbReference type="ARBA" id="ARBA00023125"/>
    </source>
</evidence>
<accession>A0A9W6EJZ2</accession>
<dbReference type="AlphaFoldDB" id="A0A9W6EJZ2"/>
<dbReference type="EMBL" id="BRPE01000003">
    <property type="protein sequence ID" value="GLA82229.1"/>
    <property type="molecule type" value="Genomic_DNA"/>
</dbReference>
<dbReference type="InterPro" id="IPR021858">
    <property type="entry name" value="Fun_TF"/>
</dbReference>
<dbReference type="PANTHER" id="PTHR38791">
    <property type="entry name" value="ZN(II)2CYS6 TRANSCRIPTION FACTOR (EUROFUNG)-RELATED-RELATED"/>
    <property type="match status" value="1"/>
</dbReference>
<reference evidence="6" key="1">
    <citation type="submission" date="2022-07" db="EMBL/GenBank/DDBJ databases">
        <title>Taxonomy of Aspergillus series Nigri: significant species reduction supported by multi-species coalescent approaches.</title>
        <authorList>
            <person name="Bian C."/>
            <person name="Kusuya Y."/>
            <person name="Sklenar F."/>
            <person name="D'hooge E."/>
            <person name="Yaguchi T."/>
            <person name="Takahashi H."/>
            <person name="Hubka V."/>
        </authorList>
    </citation>
    <scope>NUCLEOTIDE SEQUENCE</scope>
    <source>
        <strain evidence="6">IFM 56815</strain>
    </source>
</reference>
<dbReference type="GO" id="GO:0000981">
    <property type="term" value="F:DNA-binding transcription factor activity, RNA polymerase II-specific"/>
    <property type="evidence" value="ECO:0007669"/>
    <property type="project" value="InterPro"/>
</dbReference>
<keyword evidence="3" id="KW-0804">Transcription</keyword>
<dbReference type="Proteomes" id="UP001144157">
    <property type="component" value="Unassembled WGS sequence"/>
</dbReference>
<dbReference type="Pfam" id="PF11951">
    <property type="entry name" value="Fungal_trans_2"/>
    <property type="match status" value="1"/>
</dbReference>
<dbReference type="GO" id="GO:0009893">
    <property type="term" value="P:positive regulation of metabolic process"/>
    <property type="evidence" value="ECO:0007669"/>
    <property type="project" value="UniProtKB-ARBA"/>
</dbReference>
<evidence type="ECO:0000256" key="4">
    <source>
        <dbReference type="ARBA" id="ARBA00023242"/>
    </source>
</evidence>
<comment type="caution">
    <text evidence="6">The sequence shown here is derived from an EMBL/GenBank/DDBJ whole genome shotgun (WGS) entry which is preliminary data.</text>
</comment>
<gene>
    <name evidence="6" type="ORF">AtubIFM56815_006411</name>
</gene>